<evidence type="ECO:0000313" key="3">
    <source>
        <dbReference type="Proteomes" id="UP001156215"/>
    </source>
</evidence>
<evidence type="ECO:0000256" key="1">
    <source>
        <dbReference type="SAM" id="MobiDB-lite"/>
    </source>
</evidence>
<organism evidence="2 3">
    <name type="scientific">Oxalobacter vibrioformis</name>
    <dbReference type="NCBI Taxonomy" id="933080"/>
    <lineage>
        <taxon>Bacteria</taxon>
        <taxon>Pseudomonadati</taxon>
        <taxon>Pseudomonadota</taxon>
        <taxon>Betaproteobacteria</taxon>
        <taxon>Burkholderiales</taxon>
        <taxon>Oxalobacteraceae</taxon>
        <taxon>Oxalobacter</taxon>
    </lineage>
</organism>
<sequence>MNTFERKAEANHPLNMDRRQNSKKVDIVEHGIRIQADYGYVRAAQYMFNNGVGWPVIQRVLHSHVLRRRVKGDSSPEPLH</sequence>
<name>A0A9E9LVM2_9BURK</name>
<dbReference type="Proteomes" id="UP001156215">
    <property type="component" value="Chromosome"/>
</dbReference>
<feature type="region of interest" description="Disordered" evidence="1">
    <location>
        <begin position="1"/>
        <end position="22"/>
    </location>
</feature>
<dbReference type="KEGG" id="ovb:NB640_10675"/>
<gene>
    <name evidence="2" type="ORF">NB640_10675</name>
</gene>
<proteinExistence type="predicted"/>
<dbReference type="EMBL" id="CP098242">
    <property type="protein sequence ID" value="WAW09679.1"/>
    <property type="molecule type" value="Genomic_DNA"/>
</dbReference>
<accession>A0A9E9LVM2</accession>
<keyword evidence="3" id="KW-1185">Reference proteome</keyword>
<dbReference type="AlphaFoldDB" id="A0A9E9LVM2"/>
<protein>
    <submittedName>
        <fullName evidence="2">Uncharacterized protein</fullName>
    </submittedName>
</protein>
<reference evidence="2" key="1">
    <citation type="journal article" date="2022" name="Front. Microbiol.">
        <title>New perspectives on an old grouping: The genomic and phenotypic variability of Oxalobacter formigenes and the implications for calcium oxalate stone prevention.</title>
        <authorList>
            <person name="Chmiel J.A."/>
            <person name="Carr C."/>
            <person name="Stuivenberg G.A."/>
            <person name="Venema R."/>
            <person name="Chanyi R.M."/>
            <person name="Al K.F."/>
            <person name="Giguere D."/>
            <person name="Say H."/>
            <person name="Akouris P.P."/>
            <person name="Dominguez Romero S.A."/>
            <person name="Kwong A."/>
            <person name="Tai V."/>
            <person name="Koval S.F."/>
            <person name="Razvi H."/>
            <person name="Bjazevic J."/>
            <person name="Burton J.P."/>
        </authorList>
    </citation>
    <scope>NUCLEOTIDE SEQUENCE</scope>
    <source>
        <strain evidence="2">WoOx3</strain>
    </source>
</reference>
<evidence type="ECO:0000313" key="2">
    <source>
        <dbReference type="EMBL" id="WAW09679.1"/>
    </source>
</evidence>
<dbReference type="RefSeq" id="WP_269308684.1">
    <property type="nucleotide sequence ID" value="NZ_CP098242.1"/>
</dbReference>